<dbReference type="GO" id="GO:0005737">
    <property type="term" value="C:cytoplasm"/>
    <property type="evidence" value="ECO:0007669"/>
    <property type="project" value="UniProtKB-UniRule"/>
</dbReference>
<dbReference type="PROSITE" id="PS00816">
    <property type="entry name" value="AIPM_HOMOCIT_SYNTH_2"/>
    <property type="match status" value="1"/>
</dbReference>
<dbReference type="InterPro" id="IPR005671">
    <property type="entry name" value="LeuA_bact_synth"/>
</dbReference>
<comment type="catalytic activity">
    <reaction evidence="11">
        <text>3-methyl-2-oxobutanoate + acetyl-CoA + H2O = (2S)-2-isopropylmalate + CoA + H(+)</text>
        <dbReference type="Rhea" id="RHEA:21524"/>
        <dbReference type="ChEBI" id="CHEBI:1178"/>
        <dbReference type="ChEBI" id="CHEBI:11851"/>
        <dbReference type="ChEBI" id="CHEBI:15377"/>
        <dbReference type="ChEBI" id="CHEBI:15378"/>
        <dbReference type="ChEBI" id="CHEBI:57287"/>
        <dbReference type="ChEBI" id="CHEBI:57288"/>
        <dbReference type="EC" id="2.3.3.13"/>
    </reaction>
</comment>
<dbReference type="RefSeq" id="WP_200758772.1">
    <property type="nucleotide sequence ID" value="NZ_AP023366.1"/>
</dbReference>
<dbReference type="Pfam" id="PF00682">
    <property type="entry name" value="HMGL-like"/>
    <property type="match status" value="1"/>
</dbReference>
<dbReference type="SUPFAM" id="SSF110921">
    <property type="entry name" value="2-isopropylmalate synthase LeuA, allosteric (dimerisation) domain"/>
    <property type="match status" value="1"/>
</dbReference>
<keyword evidence="14" id="KW-1185">Reference proteome</keyword>
<dbReference type="NCBIfam" id="TIGR00973">
    <property type="entry name" value="leuA_bact"/>
    <property type="match status" value="1"/>
</dbReference>
<name>A0A7I8DDB8_9BACL</name>
<dbReference type="KEGG" id="eff:skT53_30990"/>
<dbReference type="SMART" id="SM00917">
    <property type="entry name" value="LeuA_dimer"/>
    <property type="match status" value="1"/>
</dbReference>
<dbReference type="UniPathway" id="UPA00048">
    <property type="reaction ID" value="UER00070"/>
</dbReference>
<dbReference type="Gene3D" id="3.20.20.70">
    <property type="entry name" value="Aldolase class I"/>
    <property type="match status" value="1"/>
</dbReference>
<evidence type="ECO:0000256" key="1">
    <source>
        <dbReference type="ARBA" id="ARBA00004689"/>
    </source>
</evidence>
<comment type="subunit">
    <text evidence="11">Homodimer.</text>
</comment>
<dbReference type="InterPro" id="IPR002034">
    <property type="entry name" value="AIPM/Hcit_synth_CS"/>
</dbReference>
<evidence type="ECO:0000256" key="3">
    <source>
        <dbReference type="ARBA" id="ARBA00012973"/>
    </source>
</evidence>
<dbReference type="NCBIfam" id="NF002086">
    <property type="entry name" value="PRK00915.1-3"/>
    <property type="match status" value="1"/>
</dbReference>
<comment type="pathway">
    <text evidence="1 11">Amino-acid biosynthesis; L-leucine biosynthesis; L-leucine from 3-methyl-2-oxobutanoate: step 1/4.</text>
</comment>
<dbReference type="CDD" id="cd07940">
    <property type="entry name" value="DRE_TIM_IPMS"/>
    <property type="match status" value="1"/>
</dbReference>
<dbReference type="Gene3D" id="3.30.160.270">
    <property type="match status" value="1"/>
</dbReference>
<dbReference type="PANTHER" id="PTHR10277:SF9">
    <property type="entry name" value="2-ISOPROPYLMALATE SYNTHASE 1, CHLOROPLASTIC-RELATED"/>
    <property type="match status" value="1"/>
</dbReference>
<feature type="binding site" evidence="11">
    <location>
        <position position="13"/>
    </location>
    <ligand>
        <name>Mn(2+)</name>
        <dbReference type="ChEBI" id="CHEBI:29035"/>
    </ligand>
</feature>
<feature type="binding site" evidence="11">
    <location>
        <position position="237"/>
    </location>
    <ligand>
        <name>Mn(2+)</name>
        <dbReference type="ChEBI" id="CHEBI:29035"/>
    </ligand>
</feature>
<organism evidence="13 14">
    <name type="scientific">Effusibacillus dendaii</name>
    <dbReference type="NCBI Taxonomy" id="2743772"/>
    <lineage>
        <taxon>Bacteria</taxon>
        <taxon>Bacillati</taxon>
        <taxon>Bacillota</taxon>
        <taxon>Bacilli</taxon>
        <taxon>Bacillales</taxon>
        <taxon>Alicyclobacillaceae</taxon>
        <taxon>Effusibacillus</taxon>
    </lineage>
</organism>
<dbReference type="NCBIfam" id="NF002088">
    <property type="entry name" value="PRK00915.1-5"/>
    <property type="match status" value="1"/>
</dbReference>
<dbReference type="Pfam" id="PF22617">
    <property type="entry name" value="HCS_D2"/>
    <property type="match status" value="1"/>
</dbReference>
<dbReference type="PROSITE" id="PS00815">
    <property type="entry name" value="AIPM_HOMOCIT_SYNTH_1"/>
    <property type="match status" value="1"/>
</dbReference>
<dbReference type="EMBL" id="AP023366">
    <property type="protein sequence ID" value="BCJ88114.1"/>
    <property type="molecule type" value="Genomic_DNA"/>
</dbReference>
<evidence type="ECO:0000256" key="2">
    <source>
        <dbReference type="ARBA" id="ARBA00009396"/>
    </source>
</evidence>
<keyword evidence="6 11" id="KW-0028">Amino-acid biosynthesis</keyword>
<dbReference type="EC" id="2.3.3.13" evidence="3 11"/>
<dbReference type="GO" id="GO:0003985">
    <property type="term" value="F:acetyl-CoA C-acetyltransferase activity"/>
    <property type="evidence" value="ECO:0007669"/>
    <property type="project" value="UniProtKB-UniRule"/>
</dbReference>
<comment type="similarity">
    <text evidence="2 11">Belongs to the alpha-IPM synthase/homocitrate synthase family. LeuA type 1 subfamily.</text>
</comment>
<proteinExistence type="inferred from homology"/>
<comment type="function">
    <text evidence="11">Catalyzes the condensation of the acetyl group of acetyl-CoA with 3-methyl-2-oxobutanoate (2-ketoisovalerate) to form 3-carboxy-3-hydroxy-4-methylpentanoate (2-isopropylmalate).</text>
</comment>
<evidence type="ECO:0000256" key="5">
    <source>
        <dbReference type="ARBA" id="ARBA00022430"/>
    </source>
</evidence>
<protein>
    <recommendedName>
        <fullName evidence="4 11">2-isopropylmalate synthase</fullName>
        <ecNumber evidence="3 11">2.3.3.13</ecNumber>
    </recommendedName>
    <alternativeName>
        <fullName evidence="11">Alpha-IPM synthase</fullName>
    </alternativeName>
    <alternativeName>
        <fullName evidence="11">Alpha-isopropylmalate synthase</fullName>
    </alternativeName>
</protein>
<evidence type="ECO:0000256" key="8">
    <source>
        <dbReference type="ARBA" id="ARBA00022723"/>
    </source>
</evidence>
<evidence type="ECO:0000256" key="6">
    <source>
        <dbReference type="ARBA" id="ARBA00022605"/>
    </source>
</evidence>
<evidence type="ECO:0000256" key="4">
    <source>
        <dbReference type="ARBA" id="ARBA00018198"/>
    </source>
</evidence>
<feature type="domain" description="Pyruvate carboxyltransferase" evidence="12">
    <location>
        <begin position="4"/>
        <end position="266"/>
    </location>
</feature>
<evidence type="ECO:0000256" key="7">
    <source>
        <dbReference type="ARBA" id="ARBA00022679"/>
    </source>
</evidence>
<dbReference type="GO" id="GO:0030145">
    <property type="term" value="F:manganese ion binding"/>
    <property type="evidence" value="ECO:0007669"/>
    <property type="project" value="UniProtKB-UniRule"/>
</dbReference>
<comment type="cofactor">
    <cofactor evidence="11">
        <name>Mn(2+)</name>
        <dbReference type="ChEBI" id="CHEBI:29035"/>
    </cofactor>
</comment>
<dbReference type="Proteomes" id="UP000593802">
    <property type="component" value="Chromosome"/>
</dbReference>
<dbReference type="HAMAP" id="MF_01025">
    <property type="entry name" value="LeuA_type1"/>
    <property type="match status" value="1"/>
</dbReference>
<keyword evidence="8 11" id="KW-0479">Metal-binding</keyword>
<dbReference type="InterPro" id="IPR000891">
    <property type="entry name" value="PYR_CT"/>
</dbReference>
<reference evidence="13 14" key="1">
    <citation type="submission" date="2020-08" db="EMBL/GenBank/DDBJ databases">
        <title>Complete Genome Sequence of Effusibacillus dendaii Strain skT53, Isolated from Farmland soil.</title>
        <authorList>
            <person name="Konishi T."/>
            <person name="Kawasaki H."/>
        </authorList>
    </citation>
    <scope>NUCLEOTIDE SEQUENCE [LARGE SCALE GENOMIC DNA]</scope>
    <source>
        <strain evidence="14">skT53</strain>
    </source>
</reference>
<dbReference type="AlphaFoldDB" id="A0A7I8DDB8"/>
<sequence length="522" mass="57169">MRKIEVFDTTLRDGEQSPGVNLNLEEKLEIARQLARLGVNIIEAGFAASSKGDFESVQRIANEIRGVTVCSLSRSVKFDIEQSYEALKGADNPRIHVFLATSPIHMQHKLRMTPEQVLEQIDSAVRLAKGFVSDVEFSAEDGGRSDLDFLVKVAEVAAKAGATVLNIPDTVGYLTPSEYAHIFRYVRENAKGADKIKLSAHCHDDLGMATANTLAAIAAGIDQIEGTINGIGERAGNVAIEEVALALYTRPQFYQAATGLELAEIARTSRMVSKLTGMVVQPNKAIIGANAFAHESGIHQDGVLKEKSTYEIIRPEIVGMGDSKLVLGKLSGRHAFKDHLVSLGYELEGDALNTAFRKFKDLCDRKKYVTDEDILALLNDVETDTSKLAYRFEFMQVSCGTQGVPTATIGLVDDEKGLLQEAAVGNGSVDAIYRAIDRITNEEVELLQYQIDSVTGGQDALGEVRVQIRQDDIVANGRAVSTDVLEASARAYLDAINRMITKRMDTHGKEYRRRQEKVDLHV</sequence>
<dbReference type="InterPro" id="IPR050073">
    <property type="entry name" value="2-IPM_HCS-like"/>
</dbReference>
<evidence type="ECO:0000256" key="11">
    <source>
        <dbReference type="HAMAP-Rule" id="MF_01025"/>
    </source>
</evidence>
<feature type="binding site" evidence="11">
    <location>
        <position position="203"/>
    </location>
    <ligand>
        <name>Mn(2+)</name>
        <dbReference type="ChEBI" id="CHEBI:29035"/>
    </ligand>
</feature>
<dbReference type="Gene3D" id="1.10.238.260">
    <property type="match status" value="1"/>
</dbReference>
<dbReference type="InterPro" id="IPR013785">
    <property type="entry name" value="Aldolase_TIM"/>
</dbReference>
<dbReference type="FunFam" id="3.20.20.70:FF:000010">
    <property type="entry name" value="2-isopropylmalate synthase"/>
    <property type="match status" value="1"/>
</dbReference>
<keyword evidence="9 11" id="KW-0464">Manganese</keyword>
<evidence type="ECO:0000313" key="13">
    <source>
        <dbReference type="EMBL" id="BCJ88114.1"/>
    </source>
</evidence>
<keyword evidence="10 11" id="KW-0100">Branched-chain amino acid biosynthesis</keyword>
<dbReference type="InterPro" id="IPR013709">
    <property type="entry name" value="2-isopropylmalate_synth_dimer"/>
</dbReference>
<accession>A0A7I8DDB8</accession>
<dbReference type="FunFam" id="1.10.238.260:FF:000001">
    <property type="entry name" value="2-isopropylmalate synthase"/>
    <property type="match status" value="1"/>
</dbReference>
<dbReference type="PROSITE" id="PS50991">
    <property type="entry name" value="PYR_CT"/>
    <property type="match status" value="1"/>
</dbReference>
<gene>
    <name evidence="11 13" type="primary">leuA</name>
    <name evidence="13" type="ORF">skT53_30990</name>
</gene>
<dbReference type="InterPro" id="IPR054691">
    <property type="entry name" value="LeuA/HCS_post-cat"/>
</dbReference>
<keyword evidence="5 11" id="KW-0432">Leucine biosynthesis</keyword>
<evidence type="ECO:0000259" key="12">
    <source>
        <dbReference type="PROSITE" id="PS50991"/>
    </source>
</evidence>
<keyword evidence="7 11" id="KW-0808">Transferase</keyword>
<dbReference type="PANTHER" id="PTHR10277">
    <property type="entry name" value="HOMOCITRATE SYNTHASE-RELATED"/>
    <property type="match status" value="1"/>
</dbReference>
<dbReference type="FunFam" id="3.30.160.270:FF:000003">
    <property type="entry name" value="2-isopropylmalate synthase"/>
    <property type="match status" value="1"/>
</dbReference>
<feature type="binding site" evidence="11">
    <location>
        <position position="201"/>
    </location>
    <ligand>
        <name>Mn(2+)</name>
        <dbReference type="ChEBI" id="CHEBI:29035"/>
    </ligand>
</feature>
<dbReference type="Pfam" id="PF08502">
    <property type="entry name" value="LeuA_dimer"/>
    <property type="match status" value="1"/>
</dbReference>
<dbReference type="GO" id="GO:0009098">
    <property type="term" value="P:L-leucine biosynthetic process"/>
    <property type="evidence" value="ECO:0007669"/>
    <property type="project" value="UniProtKB-UniRule"/>
</dbReference>
<evidence type="ECO:0000313" key="14">
    <source>
        <dbReference type="Proteomes" id="UP000593802"/>
    </source>
</evidence>
<dbReference type="SUPFAM" id="SSF51569">
    <property type="entry name" value="Aldolase"/>
    <property type="match status" value="1"/>
</dbReference>
<evidence type="ECO:0000256" key="9">
    <source>
        <dbReference type="ARBA" id="ARBA00023211"/>
    </source>
</evidence>
<dbReference type="GO" id="GO:0003852">
    <property type="term" value="F:2-isopropylmalate synthase activity"/>
    <property type="evidence" value="ECO:0007669"/>
    <property type="project" value="UniProtKB-UniRule"/>
</dbReference>
<dbReference type="InterPro" id="IPR036230">
    <property type="entry name" value="LeuA_allosteric_dom_sf"/>
</dbReference>
<evidence type="ECO:0000256" key="10">
    <source>
        <dbReference type="ARBA" id="ARBA00023304"/>
    </source>
</evidence>
<keyword evidence="11" id="KW-0963">Cytoplasm</keyword>
<feature type="region of interest" description="Regulatory domain" evidence="11">
    <location>
        <begin position="391"/>
        <end position="522"/>
    </location>
</feature>